<proteinExistence type="predicted"/>
<organism evidence="2 3">
    <name type="scientific">Pantoea rwandensis</name>
    <dbReference type="NCBI Taxonomy" id="1076550"/>
    <lineage>
        <taxon>Bacteria</taxon>
        <taxon>Pseudomonadati</taxon>
        <taxon>Pseudomonadota</taxon>
        <taxon>Gammaproteobacteria</taxon>
        <taxon>Enterobacterales</taxon>
        <taxon>Erwiniaceae</taxon>
        <taxon>Pantoea</taxon>
    </lineage>
</organism>
<name>A0A1X1CP39_9GAMM</name>
<dbReference type="RefSeq" id="WP_084937917.1">
    <property type="nucleotide sequence ID" value="NZ_MLFR01000039.1"/>
</dbReference>
<dbReference type="PROSITE" id="PS50104">
    <property type="entry name" value="TIR"/>
    <property type="match status" value="1"/>
</dbReference>
<dbReference type="GO" id="GO:0007165">
    <property type="term" value="P:signal transduction"/>
    <property type="evidence" value="ECO:0007669"/>
    <property type="project" value="InterPro"/>
</dbReference>
<comment type="caution">
    <text evidence="2">The sequence shown here is derived from an EMBL/GenBank/DDBJ whole genome shotgun (WGS) entry which is preliminary data.</text>
</comment>
<dbReference type="EMBL" id="MLFR01000039">
    <property type="protein sequence ID" value="ORM66141.1"/>
    <property type="molecule type" value="Genomic_DNA"/>
</dbReference>
<feature type="domain" description="TIR" evidence="1">
    <location>
        <begin position="1"/>
        <end position="126"/>
    </location>
</feature>
<evidence type="ECO:0000313" key="2">
    <source>
        <dbReference type="EMBL" id="ORM66141.1"/>
    </source>
</evidence>
<accession>A0A1X1CP39</accession>
<dbReference type="OrthoDB" id="6883655at2"/>
<dbReference type="Pfam" id="PF13676">
    <property type="entry name" value="TIR_2"/>
    <property type="match status" value="1"/>
</dbReference>
<dbReference type="InterPro" id="IPR035897">
    <property type="entry name" value="Toll_tir_struct_dom_sf"/>
</dbReference>
<dbReference type="InterPro" id="IPR000157">
    <property type="entry name" value="TIR_dom"/>
</dbReference>
<evidence type="ECO:0000259" key="1">
    <source>
        <dbReference type="PROSITE" id="PS50104"/>
    </source>
</evidence>
<protein>
    <submittedName>
        <fullName evidence="2">Molecular chaperone Tir</fullName>
    </submittedName>
</protein>
<dbReference type="AlphaFoldDB" id="A0A1X1CP39"/>
<reference evidence="2 3" key="1">
    <citation type="journal article" date="2017" name="Antonie Van Leeuwenhoek">
        <title>Phylogenomic resolution of the bacterial genus Pantoea and its relationship with Erwinia and Tatumella.</title>
        <authorList>
            <person name="Palmer M."/>
            <person name="Steenkamp E.T."/>
            <person name="Coetzee M.P."/>
            <person name="Chan W.Y."/>
            <person name="van Zyl E."/>
            <person name="De Maayer P."/>
            <person name="Coutinho T.A."/>
            <person name="Blom J."/>
            <person name="Smits T.H."/>
            <person name="Duffy B."/>
            <person name="Venter S.N."/>
        </authorList>
    </citation>
    <scope>NUCLEOTIDE SEQUENCE [LARGE SCALE GENOMIC DNA]</scope>
    <source>
        <strain evidence="2 3">LMG 26275</strain>
    </source>
</reference>
<dbReference type="SUPFAM" id="SSF52200">
    <property type="entry name" value="Toll/Interleukin receptor TIR domain"/>
    <property type="match status" value="1"/>
</dbReference>
<dbReference type="Proteomes" id="UP000193558">
    <property type="component" value="Unassembled WGS sequence"/>
</dbReference>
<sequence>MASVFLSHNSNDKPFVRRLASDLQEHGHVVWIDEAEINIGDSLIGKIREGLDKVDYVAVVLSNNSISSQWVQRELDISSNREIAEKRVILLPLLLERVDLPGFLLGKRYGDFTSEDLYTRSLQDLLKSLGPVEKHIDVSAQEKDALLTELQKMKEHVDALTRLQNHQSTPFKDNWTQGLQAAVARSNERFPQYQVINDSYAFNAIDNESPVTLDYLLWAIGKTMRKGAHPLESLMEMGGTYSKAQKMLEAYIAYIGK</sequence>
<evidence type="ECO:0000313" key="3">
    <source>
        <dbReference type="Proteomes" id="UP000193558"/>
    </source>
</evidence>
<gene>
    <name evidence="2" type="ORF">HA51_24195</name>
</gene>
<dbReference type="Gene3D" id="3.40.50.10140">
    <property type="entry name" value="Toll/interleukin-1 receptor homology (TIR) domain"/>
    <property type="match status" value="1"/>
</dbReference>